<protein>
    <submittedName>
        <fullName evidence="2">Uncharacterized protein</fullName>
    </submittedName>
</protein>
<gene>
    <name evidence="2" type="ORF">BJ508DRAFT_339991</name>
</gene>
<feature type="region of interest" description="Disordered" evidence="1">
    <location>
        <begin position="9"/>
        <end position="56"/>
    </location>
</feature>
<accession>A0A3N4IG85</accession>
<dbReference type="Proteomes" id="UP000275078">
    <property type="component" value="Unassembled WGS sequence"/>
</dbReference>
<sequence length="249" mass="27420">ISQSLFSAISQTSVEPVPSPELSPGALVTKQPNHQSVSPPYASGPTTTMSNPPPPLDDEPVFPVRPPTYHTRYSSLSLSVRTEILSKTDRDLHRTREALLASSLRNLIKRRPRTPQEEHDHKTLRLKETELMIKRTQLLDPSMTDQEAALHVLRTSAAWTGTEGGVRGQGPTAPVINTARDLVRFGGDTTGDDLGEERRQAEMARQRTLRMSEAISTEGASSYANPGRNRVVHPEGQKNRDGEGIYSPD</sequence>
<feature type="compositionally biased region" description="Low complexity" evidence="1">
    <location>
        <begin position="13"/>
        <end position="24"/>
    </location>
</feature>
<evidence type="ECO:0000313" key="2">
    <source>
        <dbReference type="EMBL" id="RPA84626.1"/>
    </source>
</evidence>
<feature type="compositionally biased region" description="Polar residues" evidence="1">
    <location>
        <begin position="30"/>
        <end position="50"/>
    </location>
</feature>
<dbReference type="EMBL" id="ML119658">
    <property type="protein sequence ID" value="RPA84626.1"/>
    <property type="molecule type" value="Genomic_DNA"/>
</dbReference>
<proteinExistence type="predicted"/>
<feature type="compositionally biased region" description="Basic and acidic residues" evidence="1">
    <location>
        <begin position="232"/>
        <end position="243"/>
    </location>
</feature>
<feature type="non-terminal residue" evidence="2">
    <location>
        <position position="1"/>
    </location>
</feature>
<evidence type="ECO:0000256" key="1">
    <source>
        <dbReference type="SAM" id="MobiDB-lite"/>
    </source>
</evidence>
<dbReference type="AlphaFoldDB" id="A0A3N4IG85"/>
<feature type="compositionally biased region" description="Basic and acidic residues" evidence="1">
    <location>
        <begin position="196"/>
        <end position="205"/>
    </location>
</feature>
<keyword evidence="3" id="KW-1185">Reference proteome</keyword>
<organism evidence="2 3">
    <name type="scientific">Ascobolus immersus RN42</name>
    <dbReference type="NCBI Taxonomy" id="1160509"/>
    <lineage>
        <taxon>Eukaryota</taxon>
        <taxon>Fungi</taxon>
        <taxon>Dikarya</taxon>
        <taxon>Ascomycota</taxon>
        <taxon>Pezizomycotina</taxon>
        <taxon>Pezizomycetes</taxon>
        <taxon>Pezizales</taxon>
        <taxon>Ascobolaceae</taxon>
        <taxon>Ascobolus</taxon>
    </lineage>
</organism>
<feature type="compositionally biased region" description="Polar residues" evidence="1">
    <location>
        <begin position="214"/>
        <end position="224"/>
    </location>
</feature>
<name>A0A3N4IG85_ASCIM</name>
<evidence type="ECO:0000313" key="3">
    <source>
        <dbReference type="Proteomes" id="UP000275078"/>
    </source>
</evidence>
<reference evidence="2 3" key="1">
    <citation type="journal article" date="2018" name="Nat. Ecol. Evol.">
        <title>Pezizomycetes genomes reveal the molecular basis of ectomycorrhizal truffle lifestyle.</title>
        <authorList>
            <person name="Murat C."/>
            <person name="Payen T."/>
            <person name="Noel B."/>
            <person name="Kuo A."/>
            <person name="Morin E."/>
            <person name="Chen J."/>
            <person name="Kohler A."/>
            <person name="Krizsan K."/>
            <person name="Balestrini R."/>
            <person name="Da Silva C."/>
            <person name="Montanini B."/>
            <person name="Hainaut M."/>
            <person name="Levati E."/>
            <person name="Barry K.W."/>
            <person name="Belfiori B."/>
            <person name="Cichocki N."/>
            <person name="Clum A."/>
            <person name="Dockter R.B."/>
            <person name="Fauchery L."/>
            <person name="Guy J."/>
            <person name="Iotti M."/>
            <person name="Le Tacon F."/>
            <person name="Lindquist E.A."/>
            <person name="Lipzen A."/>
            <person name="Malagnac F."/>
            <person name="Mello A."/>
            <person name="Molinier V."/>
            <person name="Miyauchi S."/>
            <person name="Poulain J."/>
            <person name="Riccioni C."/>
            <person name="Rubini A."/>
            <person name="Sitrit Y."/>
            <person name="Splivallo R."/>
            <person name="Traeger S."/>
            <person name="Wang M."/>
            <person name="Zifcakova L."/>
            <person name="Wipf D."/>
            <person name="Zambonelli A."/>
            <person name="Paolocci F."/>
            <person name="Nowrousian M."/>
            <person name="Ottonello S."/>
            <person name="Baldrian P."/>
            <person name="Spatafora J.W."/>
            <person name="Henrissat B."/>
            <person name="Nagy L.G."/>
            <person name="Aury J.M."/>
            <person name="Wincker P."/>
            <person name="Grigoriev I.V."/>
            <person name="Bonfante P."/>
            <person name="Martin F.M."/>
        </authorList>
    </citation>
    <scope>NUCLEOTIDE SEQUENCE [LARGE SCALE GENOMIC DNA]</scope>
    <source>
        <strain evidence="2 3">RN42</strain>
    </source>
</reference>
<feature type="region of interest" description="Disordered" evidence="1">
    <location>
        <begin position="188"/>
        <end position="249"/>
    </location>
</feature>